<dbReference type="SUPFAM" id="SSF50475">
    <property type="entry name" value="FMN-binding split barrel"/>
    <property type="match status" value="1"/>
</dbReference>
<dbReference type="InterPro" id="IPR012349">
    <property type="entry name" value="Split_barrel_FMN-bd"/>
</dbReference>
<name>A0A418Y628_9BURK</name>
<proteinExistence type="predicted"/>
<dbReference type="InterPro" id="IPR002563">
    <property type="entry name" value="Flavin_Rdtase-like_dom"/>
</dbReference>
<feature type="domain" description="Flavin reductase like" evidence="2">
    <location>
        <begin position="13"/>
        <end position="156"/>
    </location>
</feature>
<dbReference type="EMBL" id="QYUP01000055">
    <property type="protein sequence ID" value="RJG22711.1"/>
    <property type="molecule type" value="Genomic_DNA"/>
</dbReference>
<gene>
    <name evidence="3" type="ORF">D3872_05085</name>
</gene>
<organism evidence="3 4">
    <name type="scientific">Massilia cavernae</name>
    <dbReference type="NCBI Taxonomy" id="2320864"/>
    <lineage>
        <taxon>Bacteria</taxon>
        <taxon>Pseudomonadati</taxon>
        <taxon>Pseudomonadota</taxon>
        <taxon>Betaproteobacteria</taxon>
        <taxon>Burkholderiales</taxon>
        <taxon>Oxalobacteraceae</taxon>
        <taxon>Telluria group</taxon>
        <taxon>Massilia</taxon>
    </lineage>
</organism>
<dbReference type="PANTHER" id="PTHR30466">
    <property type="entry name" value="FLAVIN REDUCTASE"/>
    <property type="match status" value="1"/>
</dbReference>
<protein>
    <submittedName>
        <fullName evidence="3">Flavin reductase</fullName>
    </submittedName>
</protein>
<accession>A0A418Y628</accession>
<dbReference type="OrthoDB" id="9792858at2"/>
<dbReference type="SMART" id="SM00903">
    <property type="entry name" value="Flavin_Reduct"/>
    <property type="match status" value="1"/>
</dbReference>
<evidence type="ECO:0000313" key="4">
    <source>
        <dbReference type="Proteomes" id="UP000284006"/>
    </source>
</evidence>
<dbReference type="PANTHER" id="PTHR30466:SF1">
    <property type="entry name" value="FMN REDUCTASE (NADH) RUTF"/>
    <property type="match status" value="1"/>
</dbReference>
<comment type="caution">
    <text evidence="3">The sequence shown here is derived from an EMBL/GenBank/DDBJ whole genome shotgun (WGS) entry which is preliminary data.</text>
</comment>
<evidence type="ECO:0000313" key="3">
    <source>
        <dbReference type="EMBL" id="RJG22711.1"/>
    </source>
</evidence>
<reference evidence="3 4" key="1">
    <citation type="submission" date="2018-09" db="EMBL/GenBank/DDBJ databases">
        <authorList>
            <person name="Zhu H."/>
        </authorList>
    </citation>
    <scope>NUCLEOTIDE SEQUENCE [LARGE SCALE GENOMIC DNA]</scope>
    <source>
        <strain evidence="3 4">K1S02-61</strain>
    </source>
</reference>
<dbReference type="AlphaFoldDB" id="A0A418Y628"/>
<dbReference type="GO" id="GO:0010181">
    <property type="term" value="F:FMN binding"/>
    <property type="evidence" value="ECO:0007669"/>
    <property type="project" value="InterPro"/>
</dbReference>
<dbReference type="RefSeq" id="WP_119809770.1">
    <property type="nucleotide sequence ID" value="NZ_QYUP01000055.1"/>
</dbReference>
<dbReference type="InterPro" id="IPR050268">
    <property type="entry name" value="NADH-dep_flavin_reductase"/>
</dbReference>
<evidence type="ECO:0000256" key="1">
    <source>
        <dbReference type="ARBA" id="ARBA00023002"/>
    </source>
</evidence>
<dbReference type="Gene3D" id="2.30.110.10">
    <property type="entry name" value="Electron Transport, Fmn-binding Protein, Chain A"/>
    <property type="match status" value="1"/>
</dbReference>
<dbReference type="Pfam" id="PF01613">
    <property type="entry name" value="Flavin_Reduct"/>
    <property type="match status" value="1"/>
</dbReference>
<keyword evidence="1" id="KW-0560">Oxidoreductase</keyword>
<sequence>MSNFSAIDLRRAFGCFPTGVTVVTTRTGDGRRVGFTANSFTSVSMSPPLVLVCLDQRASVHESFANAPGFVVNILAGDQKETAVRFASKVADRFEGVACDDSGAGLPILRGNAAFFECVLDQAIPAGDHTILIGQVVGMDDTDAPALGYHGGSFNQLARPERADKNVAASDQPLVKA</sequence>
<evidence type="ECO:0000259" key="2">
    <source>
        <dbReference type="SMART" id="SM00903"/>
    </source>
</evidence>
<dbReference type="Proteomes" id="UP000284006">
    <property type="component" value="Unassembled WGS sequence"/>
</dbReference>
<keyword evidence="4" id="KW-1185">Reference proteome</keyword>
<dbReference type="GO" id="GO:0042602">
    <property type="term" value="F:riboflavin reductase (NADPH) activity"/>
    <property type="evidence" value="ECO:0007669"/>
    <property type="project" value="TreeGrafter"/>
</dbReference>